<keyword evidence="3" id="KW-1185">Reference proteome</keyword>
<protein>
    <submittedName>
        <fullName evidence="2">Uncharacterized protein</fullName>
    </submittedName>
</protein>
<sequence length="114" mass="11342">MPGSVTGALGTVVSPAPRRCPRSRVEVEPTRRVIRLPGVLVRAEPSADDASRLELVRVEVRWAAPLAGTAAEPAPVDASAVAAESGPAAEALADAATLSALAVAVAGSGAGEPQ</sequence>
<organism evidence="2 3">
    <name type="scientific">Paraoerskovia sediminicola</name>
    <dbReference type="NCBI Taxonomy" id="1138587"/>
    <lineage>
        <taxon>Bacteria</taxon>
        <taxon>Bacillati</taxon>
        <taxon>Actinomycetota</taxon>
        <taxon>Actinomycetes</taxon>
        <taxon>Micrococcales</taxon>
        <taxon>Cellulomonadaceae</taxon>
        <taxon>Paraoerskovia</taxon>
    </lineage>
</organism>
<feature type="region of interest" description="Disordered" evidence="1">
    <location>
        <begin position="1"/>
        <end position="24"/>
    </location>
</feature>
<dbReference type="EMBL" id="AP027729">
    <property type="protein sequence ID" value="BDZ40765.1"/>
    <property type="molecule type" value="Genomic_DNA"/>
</dbReference>
<evidence type="ECO:0000256" key="1">
    <source>
        <dbReference type="SAM" id="MobiDB-lite"/>
    </source>
</evidence>
<evidence type="ECO:0000313" key="2">
    <source>
        <dbReference type="EMBL" id="BDZ40765.1"/>
    </source>
</evidence>
<gene>
    <name evidence="2" type="ORF">GCM10025865_00640</name>
</gene>
<proteinExistence type="predicted"/>
<dbReference type="RefSeq" id="WP_434019708.1">
    <property type="nucleotide sequence ID" value="NZ_AP027729.1"/>
</dbReference>
<dbReference type="Proteomes" id="UP001321475">
    <property type="component" value="Chromosome"/>
</dbReference>
<name>A0ABN6X7J3_9CELL</name>
<accession>A0ABN6X7J3</accession>
<evidence type="ECO:0000313" key="3">
    <source>
        <dbReference type="Proteomes" id="UP001321475"/>
    </source>
</evidence>
<reference evidence="3" key="1">
    <citation type="journal article" date="2019" name="Int. J. Syst. Evol. Microbiol.">
        <title>The Global Catalogue of Microorganisms (GCM) 10K type strain sequencing project: providing services to taxonomists for standard genome sequencing and annotation.</title>
        <authorList>
            <consortium name="The Broad Institute Genomics Platform"/>
            <consortium name="The Broad Institute Genome Sequencing Center for Infectious Disease"/>
            <person name="Wu L."/>
            <person name="Ma J."/>
        </authorList>
    </citation>
    <scope>NUCLEOTIDE SEQUENCE [LARGE SCALE GENOMIC DNA]</scope>
    <source>
        <strain evidence="3">NBRC 108565</strain>
    </source>
</reference>